<organism evidence="2 3">
    <name type="scientific">Thalassococcus lentus</name>
    <dbReference type="NCBI Taxonomy" id="1210524"/>
    <lineage>
        <taxon>Bacteria</taxon>
        <taxon>Pseudomonadati</taxon>
        <taxon>Pseudomonadota</taxon>
        <taxon>Alphaproteobacteria</taxon>
        <taxon>Rhodobacterales</taxon>
        <taxon>Roseobacteraceae</taxon>
        <taxon>Thalassococcus</taxon>
    </lineage>
</organism>
<comment type="caution">
    <text evidence="2">The sequence shown here is derived from an EMBL/GenBank/DDBJ whole genome shotgun (WGS) entry which is preliminary data.</text>
</comment>
<evidence type="ECO:0000313" key="3">
    <source>
        <dbReference type="Proteomes" id="UP001210720"/>
    </source>
</evidence>
<sequence>MKTLIVTLSLALAATTLPNAAAADCYVEYKAKQDSPLRLHYGVLSLNGDCPGKKAAARAASSRLDAGGWTLLNIVGLSDKTPSVKKRANAGDFYLRF</sequence>
<accession>A0ABT4XSU4</accession>
<dbReference type="RefSeq" id="WP_271432391.1">
    <property type="nucleotide sequence ID" value="NZ_JAQIOY010000003.1"/>
</dbReference>
<proteinExistence type="predicted"/>
<dbReference type="Proteomes" id="UP001210720">
    <property type="component" value="Unassembled WGS sequence"/>
</dbReference>
<reference evidence="2 3" key="1">
    <citation type="submission" date="2023-01" db="EMBL/GenBank/DDBJ databases">
        <title>Thalassococcus onchidii sp. nov., isolated from a marine invertebrate from the South China Sea.</title>
        <authorList>
            <person name="Xu S."/>
            <person name="Liu Z."/>
            <person name="Xu Y."/>
        </authorList>
    </citation>
    <scope>NUCLEOTIDE SEQUENCE [LARGE SCALE GENOMIC DNA]</scope>
    <source>
        <strain evidence="2 3">KCTC 32084</strain>
    </source>
</reference>
<evidence type="ECO:0000256" key="1">
    <source>
        <dbReference type="SAM" id="SignalP"/>
    </source>
</evidence>
<keyword evidence="1" id="KW-0732">Signal</keyword>
<gene>
    <name evidence="2" type="ORF">PFY00_09870</name>
</gene>
<protein>
    <submittedName>
        <fullName evidence="2">Uncharacterized protein</fullName>
    </submittedName>
</protein>
<keyword evidence="3" id="KW-1185">Reference proteome</keyword>
<feature type="chain" id="PRO_5046429621" evidence="1">
    <location>
        <begin position="23"/>
        <end position="97"/>
    </location>
</feature>
<evidence type="ECO:0000313" key="2">
    <source>
        <dbReference type="EMBL" id="MDA7425033.1"/>
    </source>
</evidence>
<dbReference type="EMBL" id="JAQIOY010000003">
    <property type="protein sequence ID" value="MDA7425033.1"/>
    <property type="molecule type" value="Genomic_DNA"/>
</dbReference>
<feature type="signal peptide" evidence="1">
    <location>
        <begin position="1"/>
        <end position="22"/>
    </location>
</feature>
<name>A0ABT4XSU4_9RHOB</name>